<dbReference type="PROSITE" id="PS50089">
    <property type="entry name" value="ZF_RING_2"/>
    <property type="match status" value="1"/>
</dbReference>
<dbReference type="InterPro" id="IPR011016">
    <property type="entry name" value="Znf_RING-CH"/>
</dbReference>
<evidence type="ECO:0000256" key="1">
    <source>
        <dbReference type="ARBA" id="ARBA00022723"/>
    </source>
</evidence>
<dbReference type="Pfam" id="PF13639">
    <property type="entry name" value="zf-RING_2"/>
    <property type="match status" value="1"/>
</dbReference>
<gene>
    <name evidence="8" type="ORF">X943_000131</name>
</gene>
<evidence type="ECO:0000256" key="5">
    <source>
        <dbReference type="SAM" id="MobiDB-lite"/>
    </source>
</evidence>
<feature type="compositionally biased region" description="Polar residues" evidence="5">
    <location>
        <begin position="311"/>
        <end position="328"/>
    </location>
</feature>
<evidence type="ECO:0000259" key="7">
    <source>
        <dbReference type="PROSITE" id="PS50089"/>
    </source>
</evidence>
<evidence type="ECO:0000256" key="4">
    <source>
        <dbReference type="PROSITE-ProRule" id="PRU00175"/>
    </source>
</evidence>
<evidence type="ECO:0000256" key="6">
    <source>
        <dbReference type="SAM" id="Phobius"/>
    </source>
</evidence>
<dbReference type="PANTHER" id="PTHR45969:SF69">
    <property type="entry name" value="FINGER DOMAIN PROTEIN, PUTATIVE (AFU_ORTHOLOGUE AFUA_3G12190)-RELATED"/>
    <property type="match status" value="1"/>
</dbReference>
<keyword evidence="6" id="KW-1133">Transmembrane helix</keyword>
<evidence type="ECO:0000256" key="2">
    <source>
        <dbReference type="ARBA" id="ARBA00022771"/>
    </source>
</evidence>
<dbReference type="InterPro" id="IPR013083">
    <property type="entry name" value="Znf_RING/FYVE/PHD"/>
</dbReference>
<sequence>MMNNPEPSLEDGRETARDVERPTPVQPSRPDTVLDGPTIETINGQPIVTVGFDPAQPGRGYDILQYLSTTPLRGAMATPETNPVDPASQNVISNQNVIIRTLIYLHLSVILTLCGLIAWTVFGFKLRLYEPQQRPSECLIFFWLLRLLLKTCASVWSMHYQCGRLVEPKFLRYFSVVYNICTLAWLICAVLFLIVRPQEDLQSFSCKAAFVLMWITFACNLSPILLYALIGVILYPLISLIVRIRSPGGLSPGLPKRLMHQLEVERFDKLVKRINRGETKRLNSTKSPKESGRSESTSSVAISICNDGDSPRTSSQADPSPTPKSSTEAANLDQLCAICILEIASREKVFVMPCDIRHIFHKECLTKWFKRSRMCPICRVNVGEVLMREAKGESIP</sequence>
<dbReference type="GO" id="GO:0061630">
    <property type="term" value="F:ubiquitin protein ligase activity"/>
    <property type="evidence" value="ECO:0007669"/>
    <property type="project" value="TreeGrafter"/>
</dbReference>
<proteinExistence type="predicted"/>
<accession>A0AAD9LI06</accession>
<feature type="domain" description="RING-type" evidence="7">
    <location>
        <begin position="336"/>
        <end position="379"/>
    </location>
</feature>
<evidence type="ECO:0000313" key="8">
    <source>
        <dbReference type="EMBL" id="KAK1937205.1"/>
    </source>
</evidence>
<dbReference type="GO" id="GO:0016567">
    <property type="term" value="P:protein ubiquitination"/>
    <property type="evidence" value="ECO:0007669"/>
    <property type="project" value="TreeGrafter"/>
</dbReference>
<dbReference type="GO" id="GO:0008270">
    <property type="term" value="F:zinc ion binding"/>
    <property type="evidence" value="ECO:0007669"/>
    <property type="project" value="UniProtKB-KW"/>
</dbReference>
<feature type="transmembrane region" description="Helical" evidence="6">
    <location>
        <begin position="103"/>
        <end position="126"/>
    </location>
</feature>
<feature type="compositionally biased region" description="Basic and acidic residues" evidence="5">
    <location>
        <begin position="10"/>
        <end position="21"/>
    </location>
</feature>
<reference evidence="8" key="2">
    <citation type="submission" date="2021-05" db="EMBL/GenBank/DDBJ databases">
        <authorList>
            <person name="Pain A."/>
        </authorList>
    </citation>
    <scope>NUCLEOTIDE SEQUENCE</scope>
    <source>
        <strain evidence="8">1802A</strain>
    </source>
</reference>
<evidence type="ECO:0000256" key="3">
    <source>
        <dbReference type="ARBA" id="ARBA00022833"/>
    </source>
</evidence>
<dbReference type="EMBL" id="JAHBMH010000033">
    <property type="protein sequence ID" value="KAK1937205.1"/>
    <property type="molecule type" value="Genomic_DNA"/>
</dbReference>
<name>A0AAD9LI06_BABDI</name>
<comment type="caution">
    <text evidence="8">The sequence shown here is derived from an EMBL/GenBank/DDBJ whole genome shotgun (WGS) entry which is preliminary data.</text>
</comment>
<feature type="region of interest" description="Disordered" evidence="5">
    <location>
        <begin position="1"/>
        <end position="37"/>
    </location>
</feature>
<dbReference type="Proteomes" id="UP001195914">
    <property type="component" value="Unassembled WGS sequence"/>
</dbReference>
<organism evidence="8 9">
    <name type="scientific">Babesia divergens</name>
    <dbReference type="NCBI Taxonomy" id="32595"/>
    <lineage>
        <taxon>Eukaryota</taxon>
        <taxon>Sar</taxon>
        <taxon>Alveolata</taxon>
        <taxon>Apicomplexa</taxon>
        <taxon>Aconoidasida</taxon>
        <taxon>Piroplasmida</taxon>
        <taxon>Babesiidae</taxon>
        <taxon>Babesia</taxon>
    </lineage>
</organism>
<feature type="transmembrane region" description="Helical" evidence="6">
    <location>
        <begin position="170"/>
        <end position="194"/>
    </location>
</feature>
<keyword evidence="9" id="KW-1185">Reference proteome</keyword>
<keyword evidence="2 4" id="KW-0863">Zinc-finger</keyword>
<protein>
    <recommendedName>
        <fullName evidence="7">RING-type domain-containing protein</fullName>
    </recommendedName>
</protein>
<dbReference type="AlphaFoldDB" id="A0AAD9LI06"/>
<feature type="transmembrane region" description="Helical" evidence="6">
    <location>
        <begin position="138"/>
        <end position="158"/>
    </location>
</feature>
<dbReference type="SUPFAM" id="SSF57850">
    <property type="entry name" value="RING/U-box"/>
    <property type="match status" value="1"/>
</dbReference>
<keyword evidence="6" id="KW-0812">Transmembrane</keyword>
<feature type="transmembrane region" description="Helical" evidence="6">
    <location>
        <begin position="224"/>
        <end position="242"/>
    </location>
</feature>
<keyword evidence="3" id="KW-0862">Zinc</keyword>
<keyword evidence="6" id="KW-0472">Membrane</keyword>
<keyword evidence="1" id="KW-0479">Metal-binding</keyword>
<dbReference type="InterPro" id="IPR001841">
    <property type="entry name" value="Znf_RING"/>
</dbReference>
<feature type="region of interest" description="Disordered" evidence="5">
    <location>
        <begin position="306"/>
        <end position="328"/>
    </location>
</feature>
<reference evidence="8" key="1">
    <citation type="journal article" date="2014" name="Nucleic Acids Res.">
        <title>The evolutionary dynamics of variant antigen genes in Babesia reveal a history of genomic innovation underlying host-parasite interaction.</title>
        <authorList>
            <person name="Jackson A.P."/>
            <person name="Otto T.D."/>
            <person name="Darby A."/>
            <person name="Ramaprasad A."/>
            <person name="Xia D."/>
            <person name="Echaide I.E."/>
            <person name="Farber M."/>
            <person name="Gahlot S."/>
            <person name="Gamble J."/>
            <person name="Gupta D."/>
            <person name="Gupta Y."/>
            <person name="Jackson L."/>
            <person name="Malandrin L."/>
            <person name="Malas T.B."/>
            <person name="Moussa E."/>
            <person name="Nair M."/>
            <person name="Reid A.J."/>
            <person name="Sanders M."/>
            <person name="Sharma J."/>
            <person name="Tracey A."/>
            <person name="Quail M.A."/>
            <person name="Weir W."/>
            <person name="Wastling J.M."/>
            <person name="Hall N."/>
            <person name="Willadsen P."/>
            <person name="Lingelbach K."/>
            <person name="Shiels B."/>
            <person name="Tait A."/>
            <person name="Berriman M."/>
            <person name="Allred D.R."/>
            <person name="Pain A."/>
        </authorList>
    </citation>
    <scope>NUCLEOTIDE SEQUENCE</scope>
    <source>
        <strain evidence="8">1802A</strain>
    </source>
</reference>
<evidence type="ECO:0000313" key="9">
    <source>
        <dbReference type="Proteomes" id="UP001195914"/>
    </source>
</evidence>
<dbReference type="Gene3D" id="3.30.40.10">
    <property type="entry name" value="Zinc/RING finger domain, C3HC4 (zinc finger)"/>
    <property type="match status" value="1"/>
</dbReference>
<dbReference type="SMART" id="SM00744">
    <property type="entry name" value="RINGv"/>
    <property type="match status" value="1"/>
</dbReference>
<dbReference type="PANTHER" id="PTHR45969">
    <property type="entry name" value="RING ZINC FINGER PROTEIN-RELATED"/>
    <property type="match status" value="1"/>
</dbReference>